<evidence type="ECO:0000313" key="2">
    <source>
        <dbReference type="EMBL" id="MFN6544481.1"/>
    </source>
</evidence>
<evidence type="ECO:0000313" key="3">
    <source>
        <dbReference type="Proteomes" id="UP001635816"/>
    </source>
</evidence>
<accession>A0ABW9LCX4</accession>
<dbReference type="EMBL" id="JBKBDD010000004">
    <property type="protein sequence ID" value="MFN6544481.1"/>
    <property type="molecule type" value="Genomic_DNA"/>
</dbReference>
<proteinExistence type="predicted"/>
<protein>
    <submittedName>
        <fullName evidence="2">Uncharacterized protein</fullName>
    </submittedName>
</protein>
<gene>
    <name evidence="2" type="ORF">ACK4CT_14915</name>
</gene>
<organism evidence="2 3">
    <name type="scientific">Mycolicibacterium nivoides</name>
    <dbReference type="NCBI Taxonomy" id="2487344"/>
    <lineage>
        <taxon>Bacteria</taxon>
        <taxon>Bacillati</taxon>
        <taxon>Actinomycetota</taxon>
        <taxon>Actinomycetes</taxon>
        <taxon>Mycobacteriales</taxon>
        <taxon>Mycobacteriaceae</taxon>
        <taxon>Mycolicibacterium</taxon>
    </lineage>
</organism>
<dbReference type="Proteomes" id="UP001635816">
    <property type="component" value="Unassembled WGS sequence"/>
</dbReference>
<name>A0ABW9LCX4_9MYCO</name>
<sequence>MIEHLSVDDRGMNAAATASSEIAATLATTSSVSPSAGSQPSHAGASAMEAALASVRDRQAIRVSNHAKYLKIGSGVYRDTDHDAADAVARTV</sequence>
<keyword evidence="3" id="KW-1185">Reference proteome</keyword>
<feature type="region of interest" description="Disordered" evidence="1">
    <location>
        <begin position="29"/>
        <end position="50"/>
    </location>
</feature>
<evidence type="ECO:0000256" key="1">
    <source>
        <dbReference type="SAM" id="MobiDB-lite"/>
    </source>
</evidence>
<reference evidence="2 3" key="1">
    <citation type="submission" date="2024-12" db="EMBL/GenBank/DDBJ databases">
        <title>The coexistence of Mycolicibacterium septicum and Mycolicibacterium nivoides in clinical samples.</title>
        <authorList>
            <person name="Wang C."/>
            <person name="Feng Y."/>
            <person name="Zong Z."/>
        </authorList>
    </citation>
    <scope>NUCLEOTIDE SEQUENCE [LARGE SCALE GENOMIC DNA]</scope>
    <source>
        <strain evidence="2 3">120309</strain>
    </source>
</reference>
<dbReference type="RefSeq" id="WP_409543641.1">
    <property type="nucleotide sequence ID" value="NZ_JBKBDD010000004.1"/>
</dbReference>
<comment type="caution">
    <text evidence="2">The sequence shown here is derived from an EMBL/GenBank/DDBJ whole genome shotgun (WGS) entry which is preliminary data.</text>
</comment>